<dbReference type="SUPFAM" id="SSF48334">
    <property type="entry name" value="DNA repair protein MutS, domain III"/>
    <property type="match status" value="1"/>
</dbReference>
<organism evidence="5 6">
    <name type="scientific">Microbacter margulisiae</name>
    <dbReference type="NCBI Taxonomy" id="1350067"/>
    <lineage>
        <taxon>Bacteria</taxon>
        <taxon>Pseudomonadati</taxon>
        <taxon>Bacteroidota</taxon>
        <taxon>Bacteroidia</taxon>
        <taxon>Bacteroidales</taxon>
        <taxon>Porphyromonadaceae</taxon>
        <taxon>Microbacter</taxon>
    </lineage>
</organism>
<dbReference type="GO" id="GO:0006298">
    <property type="term" value="P:mismatch repair"/>
    <property type="evidence" value="ECO:0007669"/>
    <property type="project" value="InterPro"/>
</dbReference>
<dbReference type="InterPro" id="IPR027417">
    <property type="entry name" value="P-loop_NTPase"/>
</dbReference>
<evidence type="ECO:0000313" key="5">
    <source>
        <dbReference type="EMBL" id="MBB3187489.1"/>
    </source>
</evidence>
<dbReference type="Gene3D" id="1.10.1420.10">
    <property type="match status" value="1"/>
</dbReference>
<feature type="domain" description="DNA mismatch repair proteins mutS family" evidence="4">
    <location>
        <begin position="254"/>
        <end position="439"/>
    </location>
</feature>
<dbReference type="GO" id="GO:0005829">
    <property type="term" value="C:cytosol"/>
    <property type="evidence" value="ECO:0007669"/>
    <property type="project" value="TreeGrafter"/>
</dbReference>
<proteinExistence type="predicted"/>
<gene>
    <name evidence="5" type="ORF">FHX64_001652</name>
</gene>
<comment type="caution">
    <text evidence="5">The sequence shown here is derived from an EMBL/GenBank/DDBJ whole genome shotgun (WGS) entry which is preliminary data.</text>
</comment>
<dbReference type="Pfam" id="PF00488">
    <property type="entry name" value="MutS_V"/>
    <property type="match status" value="1"/>
</dbReference>
<dbReference type="InterPro" id="IPR036187">
    <property type="entry name" value="DNA_mismatch_repair_MutS_sf"/>
</dbReference>
<dbReference type="PANTHER" id="PTHR11361:SF99">
    <property type="entry name" value="DNA MISMATCH REPAIR PROTEIN"/>
    <property type="match status" value="1"/>
</dbReference>
<accession>A0A7W5H2C6</accession>
<evidence type="ECO:0000256" key="2">
    <source>
        <dbReference type="ARBA" id="ARBA00022840"/>
    </source>
</evidence>
<dbReference type="AlphaFoldDB" id="A0A7W5H2C6"/>
<evidence type="ECO:0000256" key="1">
    <source>
        <dbReference type="ARBA" id="ARBA00022741"/>
    </source>
</evidence>
<dbReference type="EMBL" id="JACHYB010000001">
    <property type="protein sequence ID" value="MBB3187489.1"/>
    <property type="molecule type" value="Genomic_DNA"/>
</dbReference>
<dbReference type="Pfam" id="PF05192">
    <property type="entry name" value="MutS_III"/>
    <property type="match status" value="1"/>
</dbReference>
<evidence type="ECO:0000256" key="3">
    <source>
        <dbReference type="ARBA" id="ARBA00023125"/>
    </source>
</evidence>
<dbReference type="Gene3D" id="3.40.50.300">
    <property type="entry name" value="P-loop containing nucleotide triphosphate hydrolases"/>
    <property type="match status" value="1"/>
</dbReference>
<dbReference type="GO" id="GO:0140664">
    <property type="term" value="F:ATP-dependent DNA damage sensor activity"/>
    <property type="evidence" value="ECO:0007669"/>
    <property type="project" value="InterPro"/>
</dbReference>
<keyword evidence="6" id="KW-1185">Reference proteome</keyword>
<evidence type="ECO:0000259" key="4">
    <source>
        <dbReference type="SMART" id="SM00534"/>
    </source>
</evidence>
<sequence length="439" mass="50262">MLIDTQTLYDLEILHTEDDGTPVFHLINQTKTTGGSYRLRDKLMHPPGSYELLIEQQEAIRYFSENHDQFHLPANDIQMKAIEEYFTSNIEVVANDHWITSVQFCLSDIASFRFLKSSLPEVIRFAAMLQQMIRKDTSELPLILKQIEHQLQLIEGDASFQSIKDINREQAISFHHCLKADRALRTVLKEPFMALIDAYYELDALLSMAVTTVRLKFQFPEIINTGQPLFQVEAMYHPLLKNAIPACVDMNQERNFIFLTGANMSGKTTFLKTIGLSVYFAHLGMGVPAKKARIAYVDRLITGITFTDNIAIGYSYFFSEVKRIRQLAVALHNGERVFSIFDELFRGTNIKDAVEASTTIMQQLLPWKDDLFIISSHLTEISPKIMPFSNVQFLCFESFIKDGKPSFTYTLQEGVSTMRLGMKIIENEGINQLLVRKMP</sequence>
<dbReference type="InterPro" id="IPR007696">
    <property type="entry name" value="DNA_mismatch_repair_MutS_core"/>
</dbReference>
<reference evidence="5 6" key="1">
    <citation type="submission" date="2020-08" db="EMBL/GenBank/DDBJ databases">
        <title>Genomic Encyclopedia of Type Strains, Phase IV (KMG-IV): sequencing the most valuable type-strain genomes for metagenomic binning, comparative biology and taxonomic classification.</title>
        <authorList>
            <person name="Goeker M."/>
        </authorList>
    </citation>
    <scope>NUCLEOTIDE SEQUENCE [LARGE SCALE GENOMIC DNA]</scope>
    <source>
        <strain evidence="5 6">DSM 27471</strain>
    </source>
</reference>
<dbReference type="PANTHER" id="PTHR11361">
    <property type="entry name" value="DNA MISMATCH REPAIR PROTEIN MUTS FAMILY MEMBER"/>
    <property type="match status" value="1"/>
</dbReference>
<dbReference type="SMART" id="SM00534">
    <property type="entry name" value="MUTSac"/>
    <property type="match status" value="1"/>
</dbReference>
<dbReference type="Proteomes" id="UP000544222">
    <property type="component" value="Unassembled WGS sequence"/>
</dbReference>
<keyword evidence="3" id="KW-0238">DNA-binding</keyword>
<dbReference type="GO" id="GO:0030983">
    <property type="term" value="F:mismatched DNA binding"/>
    <property type="evidence" value="ECO:0007669"/>
    <property type="project" value="InterPro"/>
</dbReference>
<keyword evidence="1" id="KW-0547">Nucleotide-binding</keyword>
<evidence type="ECO:0000313" key="6">
    <source>
        <dbReference type="Proteomes" id="UP000544222"/>
    </source>
</evidence>
<keyword evidence="2" id="KW-0067">ATP-binding</keyword>
<dbReference type="GO" id="GO:0005524">
    <property type="term" value="F:ATP binding"/>
    <property type="evidence" value="ECO:0007669"/>
    <property type="project" value="UniProtKB-KW"/>
</dbReference>
<dbReference type="InterPro" id="IPR000432">
    <property type="entry name" value="DNA_mismatch_repair_MutS_C"/>
</dbReference>
<protein>
    <submittedName>
        <fullName evidence="5">DNA mismatch repair ATPase MutS</fullName>
    </submittedName>
</protein>
<name>A0A7W5H2C6_9PORP</name>
<dbReference type="InterPro" id="IPR045076">
    <property type="entry name" value="MutS"/>
</dbReference>
<dbReference type="RefSeq" id="WP_183413248.1">
    <property type="nucleotide sequence ID" value="NZ_JACHYB010000001.1"/>
</dbReference>
<dbReference type="SUPFAM" id="SSF52540">
    <property type="entry name" value="P-loop containing nucleoside triphosphate hydrolases"/>
    <property type="match status" value="1"/>
</dbReference>